<keyword evidence="3" id="KW-0687">Ribonucleoprotein</keyword>
<evidence type="ECO:0000313" key="5">
    <source>
        <dbReference type="Proteomes" id="UP001203852"/>
    </source>
</evidence>
<evidence type="ECO:0000313" key="4">
    <source>
        <dbReference type="EMBL" id="KAI1613629.1"/>
    </source>
</evidence>
<evidence type="ECO:0000256" key="2">
    <source>
        <dbReference type="ARBA" id="ARBA00022980"/>
    </source>
</evidence>
<comment type="similarity">
    <text evidence="1">Belongs to the bacterial ribosomal protein bL34 family.</text>
</comment>
<dbReference type="Pfam" id="PF00468">
    <property type="entry name" value="Ribosomal_L34"/>
    <property type="match status" value="1"/>
</dbReference>
<dbReference type="Gene3D" id="1.10.287.3980">
    <property type="match status" value="1"/>
</dbReference>
<accession>A0AAN6IFI7</accession>
<organism evidence="4 5">
    <name type="scientific">Exophiala viscosa</name>
    <dbReference type="NCBI Taxonomy" id="2486360"/>
    <lineage>
        <taxon>Eukaryota</taxon>
        <taxon>Fungi</taxon>
        <taxon>Dikarya</taxon>
        <taxon>Ascomycota</taxon>
        <taxon>Pezizomycotina</taxon>
        <taxon>Eurotiomycetes</taxon>
        <taxon>Chaetothyriomycetidae</taxon>
        <taxon>Chaetothyriales</taxon>
        <taxon>Herpotrichiellaceae</taxon>
        <taxon>Exophiala</taxon>
    </lineage>
</organism>
<name>A0AAN6IFI7_9EURO</name>
<dbReference type="GO" id="GO:0006412">
    <property type="term" value="P:translation"/>
    <property type="evidence" value="ECO:0007669"/>
    <property type="project" value="InterPro"/>
</dbReference>
<keyword evidence="2" id="KW-0689">Ribosomal protein</keyword>
<keyword evidence="5" id="KW-1185">Reference proteome</keyword>
<dbReference type="GO" id="GO:0005762">
    <property type="term" value="C:mitochondrial large ribosomal subunit"/>
    <property type="evidence" value="ECO:0007669"/>
    <property type="project" value="TreeGrafter"/>
</dbReference>
<proteinExistence type="inferred from homology"/>
<dbReference type="PANTHER" id="PTHR14503">
    <property type="entry name" value="MITOCHONDRIAL RIBOSOMAL PROTEIN 34 FAMILY MEMBER"/>
    <property type="match status" value="1"/>
</dbReference>
<dbReference type="PANTHER" id="PTHR14503:SF4">
    <property type="entry name" value="LARGE RIBOSOMAL SUBUNIT PROTEIN BL34M"/>
    <property type="match status" value="1"/>
</dbReference>
<dbReference type="Proteomes" id="UP001203852">
    <property type="component" value="Unassembled WGS sequence"/>
</dbReference>
<dbReference type="InterPro" id="IPR000271">
    <property type="entry name" value="Ribosomal_bL34"/>
</dbReference>
<evidence type="ECO:0008006" key="6">
    <source>
        <dbReference type="Google" id="ProtNLM"/>
    </source>
</evidence>
<sequence length="157" mass="17656">MCRICGRVVKCIFDTMPSRVHHVPSRRAFTTVRRLATPTSSVAKPIQSSTPSLTRAFSALSVRTTTSPFKSTTSSPLSTTTTRPSIPSVYASSRILPIYRSFSASAGLFGYRRRSDTYNPSRRVQKRRHGYLARLRSTGGVKVLKRRKLKLRKDLSY</sequence>
<dbReference type="AlphaFoldDB" id="A0AAN6IFI7"/>
<comment type="caution">
    <text evidence="4">The sequence shown here is derived from an EMBL/GenBank/DDBJ whole genome shotgun (WGS) entry which is preliminary data.</text>
</comment>
<protein>
    <recommendedName>
        <fullName evidence="6">Ribosomal protein L34</fullName>
    </recommendedName>
</protein>
<gene>
    <name evidence="4" type="ORF">EDD36DRAFT_434146</name>
</gene>
<evidence type="ECO:0000256" key="3">
    <source>
        <dbReference type="ARBA" id="ARBA00023274"/>
    </source>
</evidence>
<dbReference type="GO" id="GO:0003735">
    <property type="term" value="F:structural constituent of ribosome"/>
    <property type="evidence" value="ECO:0007669"/>
    <property type="project" value="InterPro"/>
</dbReference>
<reference evidence="4" key="1">
    <citation type="journal article" date="2022" name="bioRxiv">
        <title>Deciphering the potential niche of two novel black yeast fungi from a biological soil crust based on their genomes, phenotypes, and melanin regulation.</title>
        <authorList>
            <consortium name="DOE Joint Genome Institute"/>
            <person name="Carr E.C."/>
            <person name="Barton Q."/>
            <person name="Grambo S."/>
            <person name="Sullivan M."/>
            <person name="Renfro C.M."/>
            <person name="Kuo A."/>
            <person name="Pangilinan J."/>
            <person name="Lipzen A."/>
            <person name="Keymanesh K."/>
            <person name="Savage E."/>
            <person name="Barry K."/>
            <person name="Grigoriev I.V."/>
            <person name="Riekhof W.R."/>
            <person name="Harris S.S."/>
        </authorList>
    </citation>
    <scope>NUCLEOTIDE SEQUENCE</scope>
    <source>
        <strain evidence="4">JF 03-4F</strain>
    </source>
</reference>
<dbReference type="EMBL" id="MU404353">
    <property type="protein sequence ID" value="KAI1613629.1"/>
    <property type="molecule type" value="Genomic_DNA"/>
</dbReference>
<dbReference type="NCBIfam" id="TIGR01030">
    <property type="entry name" value="rpmH_bact"/>
    <property type="match status" value="1"/>
</dbReference>
<evidence type="ECO:0000256" key="1">
    <source>
        <dbReference type="ARBA" id="ARBA00010111"/>
    </source>
</evidence>